<dbReference type="GO" id="GO:0003743">
    <property type="term" value="F:translation initiation factor activity"/>
    <property type="evidence" value="ECO:0007669"/>
    <property type="project" value="InterPro"/>
</dbReference>
<name>A0A9W8MAQ6_9AGAR</name>
<dbReference type="EMBL" id="JANBPK010001553">
    <property type="protein sequence ID" value="KAJ2921759.1"/>
    <property type="molecule type" value="Genomic_DNA"/>
</dbReference>
<dbReference type="InterPro" id="IPR048248">
    <property type="entry name" value="PUA_eIF2d-like"/>
</dbReference>
<dbReference type="PRINTS" id="PR00092">
    <property type="entry name" value="TYROSINASE"/>
</dbReference>
<dbReference type="OrthoDB" id="6132182at2759"/>
<dbReference type="CDD" id="cd21156">
    <property type="entry name" value="PUA_eIF2d-like"/>
    <property type="match status" value="1"/>
</dbReference>
<dbReference type="SUPFAM" id="SSF47592">
    <property type="entry name" value="SWIB/MDM2 domain"/>
    <property type="match status" value="1"/>
</dbReference>
<accession>A0A9W8MAQ6</accession>
<dbReference type="InterPro" id="IPR003121">
    <property type="entry name" value="SWIB_MDM2_domain"/>
</dbReference>
<dbReference type="Gene3D" id="3.30.780.10">
    <property type="entry name" value="SUI1-like domain"/>
    <property type="match status" value="1"/>
</dbReference>
<dbReference type="SUPFAM" id="SSF88697">
    <property type="entry name" value="PUA domain-like"/>
    <property type="match status" value="1"/>
</dbReference>
<feature type="compositionally biased region" description="Polar residues" evidence="4">
    <location>
        <begin position="200"/>
        <end position="219"/>
    </location>
</feature>
<dbReference type="InterPro" id="IPR041366">
    <property type="entry name" value="Pre-PUA"/>
</dbReference>
<dbReference type="CDD" id="cd11608">
    <property type="entry name" value="eIF2D_C"/>
    <property type="match status" value="1"/>
</dbReference>
<dbReference type="Pfam" id="PF00264">
    <property type="entry name" value="Tyrosinase"/>
    <property type="match status" value="1"/>
</dbReference>
<evidence type="ECO:0000259" key="6">
    <source>
        <dbReference type="PROSITE" id="PS51925"/>
    </source>
</evidence>
<organism evidence="7 8">
    <name type="scientific">Candolleomyces eurysporus</name>
    <dbReference type="NCBI Taxonomy" id="2828524"/>
    <lineage>
        <taxon>Eukaryota</taxon>
        <taxon>Fungi</taxon>
        <taxon>Dikarya</taxon>
        <taxon>Basidiomycota</taxon>
        <taxon>Agaricomycotina</taxon>
        <taxon>Agaricomycetes</taxon>
        <taxon>Agaricomycetidae</taxon>
        <taxon>Agaricales</taxon>
        <taxon>Agaricineae</taxon>
        <taxon>Psathyrellaceae</taxon>
        <taxon>Candolleomyces</taxon>
    </lineage>
</organism>
<dbReference type="Gene3D" id="1.10.1280.10">
    <property type="entry name" value="Di-copper center containing domain from catechol oxidase"/>
    <property type="match status" value="1"/>
</dbReference>
<dbReference type="GO" id="GO:0016491">
    <property type="term" value="F:oxidoreductase activity"/>
    <property type="evidence" value="ECO:0007669"/>
    <property type="project" value="InterPro"/>
</dbReference>
<dbReference type="InterPro" id="IPR002227">
    <property type="entry name" value="Tyrosinase_Cu-bd"/>
</dbReference>
<gene>
    <name evidence="7" type="ORF">H1R20_g15340</name>
</gene>
<dbReference type="Pfam" id="PF17832">
    <property type="entry name" value="Pre-PUA"/>
    <property type="match status" value="1"/>
</dbReference>
<proteinExistence type="inferred from homology"/>
<dbReference type="Pfam" id="PF26292">
    <property type="entry name" value="PUA_elF2D"/>
    <property type="match status" value="1"/>
</dbReference>
<dbReference type="SUPFAM" id="SSF48056">
    <property type="entry name" value="Di-copper centre-containing domain"/>
    <property type="match status" value="1"/>
</dbReference>
<feature type="domain" description="SUI1" evidence="5">
    <location>
        <begin position="525"/>
        <end position="600"/>
    </location>
</feature>
<dbReference type="InterPro" id="IPR039759">
    <property type="entry name" value="eIF2D_SUI1"/>
</dbReference>
<evidence type="ECO:0000313" key="7">
    <source>
        <dbReference type="EMBL" id="KAJ2921759.1"/>
    </source>
</evidence>
<dbReference type="InterPro" id="IPR015947">
    <property type="entry name" value="PUA-like_sf"/>
</dbReference>
<dbReference type="SUPFAM" id="SSF55159">
    <property type="entry name" value="eIF1-like"/>
    <property type="match status" value="1"/>
</dbReference>
<feature type="coiled-coil region" evidence="3">
    <location>
        <begin position="376"/>
        <end position="405"/>
    </location>
</feature>
<dbReference type="InterPro" id="IPR008922">
    <property type="entry name" value="Di-copper_centre_dom_sf"/>
</dbReference>
<dbReference type="Pfam" id="PF01253">
    <property type="entry name" value="SUI1"/>
    <property type="match status" value="1"/>
</dbReference>
<dbReference type="PROSITE" id="PS00498">
    <property type="entry name" value="TYROSINASE_2"/>
    <property type="match status" value="1"/>
</dbReference>
<dbReference type="InterPro" id="IPR039757">
    <property type="entry name" value="EIF2D"/>
</dbReference>
<feature type="region of interest" description="Disordered" evidence="4">
    <location>
        <begin position="193"/>
        <end position="242"/>
    </location>
</feature>
<sequence>MFKKPLSNLKSLSALRSSDRRKLKQRVMSAFNLSPEDGDLLVPDGIESVKFKSHLEELGVAYLSSDGDPLWFTIGKGSDELIPTIYTLWKKDDLLPFLSTPAAVIPILAGGTDLMTPEVVHHPPSLAEGTLVSIRQYSRKDDKVYLSVPLAVGRMALPSDQLTSGGKEQEKAVLMTHVWKDYLWDMGSKPDVPDDKAVQISGQKAESSQDEPGSGNQAAAISPPPSEIDEQEPQALPSDAGVSYTPEEISELLQKSLLQAITGPLASAPASNYPIPVTQFYTNYILPSRPAFPTLVLRPSSCPGEDDESHIDPQSISIKTSTHKSLTLFLKASEKLGLVTVKHPQKHSQQTDSLVMSVDAKHSLVQSHVSFLTVGDREAKAAEKAAREEKERLEAEDLSQELEIREWWEPHLVTVDLFKGLGGNPSGPYTPTEIRSLVFDYVTARDLINKEDQKYINLDELFSACLAAQPGGKSKGKGQGTGSELPKLIKRDDLVKKIIAKMQAWYEIRAPGKDPVPEKGQLKPIQVVTKIREGTKASTMITGFEPFLVDAEEMAEDLRKICAGATGISPIAGKPAGSGKEVLVQGKQAPAVVQYLMAAALMIPRVLCSLLIIFLAVFTSALPQAATDGVEYVELEPEATDASRSGSGGPRRCKRLAVRKEWRDLSATHKRDYIRAVKCLQQRRALNTTLPNKFNRFDEFSLSHSNAAERVHGVGQFLPWHRHFGYLHHQALRDCNYAGPFPYWDWTRDTNGNTPIQQSPLFDPVTGFGGDGVAGTYTPPTDDDGTPFPIIPEFMKGCVQTGPFANLVLHVGPGRRFTDHCLVRGFHEELRPSLSQPHISNIMSQTTYDNFWNSLDGLPFKPDSRLHDAGHGFTGGDMISFYTSPNDPIFFLHHAGLDRIWWQWQNADLNNRLYQIGGRVNYQPPFGEVTLDYQLPYPGLATPWVTLRDAMDPRLEPYCYTY</sequence>
<dbReference type="InterPro" id="IPR036877">
    <property type="entry name" value="SUI1_dom_sf"/>
</dbReference>
<feature type="non-terminal residue" evidence="7">
    <location>
        <position position="962"/>
    </location>
</feature>
<dbReference type="InterPro" id="IPR058886">
    <property type="entry name" value="SWIB_eIF2D"/>
</dbReference>
<evidence type="ECO:0008006" key="9">
    <source>
        <dbReference type="Google" id="ProtNLM"/>
    </source>
</evidence>
<dbReference type="PANTHER" id="PTHR12217">
    <property type="entry name" value="EUKARYOTIC TRANSLATION INITIATION FACTOR 2D"/>
    <property type="match status" value="1"/>
</dbReference>
<keyword evidence="8" id="KW-1185">Reference proteome</keyword>
<dbReference type="Pfam" id="PF26291">
    <property type="entry name" value="SWIB_eIF2D"/>
    <property type="match status" value="1"/>
</dbReference>
<evidence type="ECO:0000259" key="5">
    <source>
        <dbReference type="PROSITE" id="PS50296"/>
    </source>
</evidence>
<dbReference type="GO" id="GO:0001731">
    <property type="term" value="P:formation of translation preinitiation complex"/>
    <property type="evidence" value="ECO:0007669"/>
    <property type="project" value="InterPro"/>
</dbReference>
<protein>
    <recommendedName>
        <fullName evidence="9">SUI1 domain-containing protein</fullName>
    </recommendedName>
</protein>
<dbReference type="InterPro" id="IPR048247">
    <property type="entry name" value="eIF2D_N"/>
</dbReference>
<dbReference type="InterPro" id="IPR057429">
    <property type="entry name" value="WH_eIF2D"/>
</dbReference>
<dbReference type="Gene3D" id="3.10.400.20">
    <property type="match status" value="1"/>
</dbReference>
<dbReference type="PANTHER" id="PTHR12217:SF4">
    <property type="entry name" value="EUKARYOTIC TRANSLATION INITIATION FACTOR 2D"/>
    <property type="match status" value="1"/>
</dbReference>
<keyword evidence="3" id="KW-0175">Coiled coil</keyword>
<dbReference type="PROSITE" id="PS50296">
    <property type="entry name" value="SUI1"/>
    <property type="match status" value="1"/>
</dbReference>
<feature type="domain" description="DM2" evidence="6">
    <location>
        <begin position="406"/>
        <end position="495"/>
    </location>
</feature>
<dbReference type="InterPro" id="IPR001950">
    <property type="entry name" value="SUI1"/>
</dbReference>
<keyword evidence="2" id="KW-0963">Cytoplasm</keyword>
<comment type="caution">
    <text evidence="7">The sequence shown here is derived from an EMBL/GenBank/DDBJ whole genome shotgun (WGS) entry which is preliminary data.</text>
</comment>
<dbReference type="InterPro" id="IPR036885">
    <property type="entry name" value="SWIB_MDM2_dom_sf"/>
</dbReference>
<evidence type="ECO:0000256" key="4">
    <source>
        <dbReference type="SAM" id="MobiDB-lite"/>
    </source>
</evidence>
<comment type="similarity">
    <text evidence="1">Belongs to the eIF2D family.</text>
</comment>
<dbReference type="Pfam" id="PF25304">
    <property type="entry name" value="WHD_eIF2D"/>
    <property type="match status" value="1"/>
</dbReference>
<evidence type="ECO:0000256" key="1">
    <source>
        <dbReference type="ARBA" id="ARBA00010359"/>
    </source>
</evidence>
<evidence type="ECO:0000256" key="3">
    <source>
        <dbReference type="SAM" id="Coils"/>
    </source>
</evidence>
<dbReference type="PROSITE" id="PS51925">
    <property type="entry name" value="SWIB_MDM2"/>
    <property type="match status" value="1"/>
</dbReference>
<dbReference type="AlphaFoldDB" id="A0A9W8MAQ6"/>
<reference evidence="7" key="1">
    <citation type="submission" date="2022-06" db="EMBL/GenBank/DDBJ databases">
        <title>Genome Sequence of Candolleomyces eurysporus.</title>
        <authorList>
            <person name="Buettner E."/>
        </authorList>
    </citation>
    <scope>NUCLEOTIDE SEQUENCE</scope>
    <source>
        <strain evidence="7">VTCC 930004</strain>
    </source>
</reference>
<dbReference type="Proteomes" id="UP001140091">
    <property type="component" value="Unassembled WGS sequence"/>
</dbReference>
<evidence type="ECO:0000256" key="2">
    <source>
        <dbReference type="ARBA" id="ARBA00022490"/>
    </source>
</evidence>
<evidence type="ECO:0000313" key="8">
    <source>
        <dbReference type="Proteomes" id="UP001140091"/>
    </source>
</evidence>
<dbReference type="CDD" id="cd11610">
    <property type="entry name" value="eIF2D_N"/>
    <property type="match status" value="1"/>
</dbReference>